<dbReference type="FunFam" id="2.60.40.10:FF:000171">
    <property type="entry name" value="protein-glutamine gamma-glutamyltransferase 6"/>
    <property type="match status" value="1"/>
</dbReference>
<dbReference type="Pfam" id="PF01841">
    <property type="entry name" value="Transglut_core"/>
    <property type="match status" value="1"/>
</dbReference>
<dbReference type="FunFam" id="3.90.260.10:FF:000002">
    <property type="entry name" value="Erythrocyte membrane protein band 4.2"/>
    <property type="match status" value="1"/>
</dbReference>
<evidence type="ECO:0000259" key="4">
    <source>
        <dbReference type="SMART" id="SM00460"/>
    </source>
</evidence>
<feature type="binding site" evidence="3">
    <location>
        <position position="513"/>
    </location>
    <ligand>
        <name>Ca(2+)</name>
        <dbReference type="ChEBI" id="CHEBI:29108"/>
    </ligand>
</feature>
<dbReference type="PANTHER" id="PTHR11590:SF40">
    <property type="entry name" value="HEMOCYTE PROTEIN-GLUTAMINE GAMMA-GLUTAMYLTRANSFERASE-LIKE PROTEIN"/>
    <property type="match status" value="1"/>
</dbReference>
<dbReference type="InterPro" id="IPR023608">
    <property type="entry name" value="Transglutaminase_animal"/>
</dbReference>
<dbReference type="SMART" id="SM00460">
    <property type="entry name" value="TGc"/>
    <property type="match status" value="1"/>
</dbReference>
<evidence type="ECO:0000256" key="3">
    <source>
        <dbReference type="PIRSR" id="PIRSR000459-2"/>
    </source>
</evidence>
<dbReference type="Gene3D" id="3.90.260.10">
    <property type="entry name" value="Transglutaminase-like"/>
    <property type="match status" value="1"/>
</dbReference>
<accession>A0AAE1NZB7</accession>
<dbReference type="InterPro" id="IPR013783">
    <property type="entry name" value="Ig-like_fold"/>
</dbReference>
<dbReference type="SUPFAM" id="SSF81296">
    <property type="entry name" value="E set domains"/>
    <property type="match status" value="1"/>
</dbReference>
<dbReference type="InterPro" id="IPR036985">
    <property type="entry name" value="Transglutaminase-like_sf"/>
</dbReference>
<dbReference type="AlphaFoldDB" id="A0AAE1NZB7"/>
<evidence type="ECO:0000313" key="6">
    <source>
        <dbReference type="Proteomes" id="UP001292094"/>
    </source>
</evidence>
<gene>
    <name evidence="5" type="ORF">Pmani_028548</name>
</gene>
<dbReference type="InterPro" id="IPR036238">
    <property type="entry name" value="Transglutaminase_C_sf"/>
</dbReference>
<comment type="cofactor">
    <cofactor evidence="3">
        <name>Ca(2+)</name>
        <dbReference type="ChEBI" id="CHEBI:29108"/>
    </cofactor>
    <text evidence="3">Binds 1 Ca(2+) ion per subunit.</text>
</comment>
<dbReference type="GO" id="GO:0003810">
    <property type="term" value="F:protein-glutamine gamma-glutamyltransferase activity"/>
    <property type="evidence" value="ECO:0007669"/>
    <property type="project" value="InterPro"/>
</dbReference>
<evidence type="ECO:0000256" key="2">
    <source>
        <dbReference type="PIRSR" id="PIRSR000459-1"/>
    </source>
</evidence>
<dbReference type="GO" id="GO:0046872">
    <property type="term" value="F:metal ion binding"/>
    <property type="evidence" value="ECO:0007669"/>
    <property type="project" value="UniProtKB-KW"/>
</dbReference>
<evidence type="ECO:0000313" key="5">
    <source>
        <dbReference type="EMBL" id="KAK4299154.1"/>
    </source>
</evidence>
<dbReference type="Gene3D" id="2.60.40.10">
    <property type="entry name" value="Immunoglobulins"/>
    <property type="match status" value="3"/>
</dbReference>
<organism evidence="5 6">
    <name type="scientific">Petrolisthes manimaculis</name>
    <dbReference type="NCBI Taxonomy" id="1843537"/>
    <lineage>
        <taxon>Eukaryota</taxon>
        <taxon>Metazoa</taxon>
        <taxon>Ecdysozoa</taxon>
        <taxon>Arthropoda</taxon>
        <taxon>Crustacea</taxon>
        <taxon>Multicrustacea</taxon>
        <taxon>Malacostraca</taxon>
        <taxon>Eumalacostraca</taxon>
        <taxon>Eucarida</taxon>
        <taxon>Decapoda</taxon>
        <taxon>Pleocyemata</taxon>
        <taxon>Anomura</taxon>
        <taxon>Galatheoidea</taxon>
        <taxon>Porcellanidae</taxon>
        <taxon>Petrolisthes</taxon>
    </lineage>
</organism>
<dbReference type="Pfam" id="PF00927">
    <property type="entry name" value="Transglut_C"/>
    <property type="match status" value="2"/>
</dbReference>
<feature type="domain" description="Transglutaminase-like" evidence="4">
    <location>
        <begin position="379"/>
        <end position="476"/>
    </location>
</feature>
<reference evidence="5" key="1">
    <citation type="submission" date="2023-11" db="EMBL/GenBank/DDBJ databases">
        <title>Genome assemblies of two species of porcelain crab, Petrolisthes cinctipes and Petrolisthes manimaculis (Anomura: Porcellanidae).</title>
        <authorList>
            <person name="Angst P."/>
        </authorList>
    </citation>
    <scope>NUCLEOTIDE SEQUENCE</scope>
    <source>
        <strain evidence="5">PB745_02</strain>
        <tissue evidence="5">Gill</tissue>
    </source>
</reference>
<dbReference type="PANTHER" id="PTHR11590">
    <property type="entry name" value="PROTEIN-GLUTAMINE GAMMA-GLUTAMYLTRANSFERASE"/>
    <property type="match status" value="1"/>
</dbReference>
<dbReference type="SUPFAM" id="SSF54001">
    <property type="entry name" value="Cysteine proteinases"/>
    <property type="match status" value="1"/>
</dbReference>
<feature type="binding site" evidence="3">
    <location>
        <position position="575"/>
    </location>
    <ligand>
        <name>Ca(2+)</name>
        <dbReference type="ChEBI" id="CHEBI:29108"/>
    </ligand>
</feature>
<feature type="active site" evidence="2">
    <location>
        <position position="387"/>
    </location>
</feature>
<dbReference type="Proteomes" id="UP001292094">
    <property type="component" value="Unassembled WGS sequence"/>
</dbReference>
<dbReference type="PIRSF" id="PIRSF000459">
    <property type="entry name" value="TGM_EBP42"/>
    <property type="match status" value="1"/>
</dbReference>
<feature type="binding site" evidence="3">
    <location>
        <position position="515"/>
    </location>
    <ligand>
        <name>Ca(2+)</name>
        <dbReference type="ChEBI" id="CHEBI:29108"/>
    </ligand>
</feature>
<dbReference type="FunFam" id="2.60.40.10:FF:000090">
    <property type="entry name" value="Protein-glutamine gamma-glutamyltransferase 2"/>
    <property type="match status" value="1"/>
</dbReference>
<dbReference type="InterPro" id="IPR002931">
    <property type="entry name" value="Transglutaminase-like"/>
</dbReference>
<dbReference type="InterPro" id="IPR001102">
    <property type="entry name" value="Transglutaminase_N"/>
</dbReference>
<dbReference type="EMBL" id="JAWZYT010003289">
    <property type="protein sequence ID" value="KAK4299154.1"/>
    <property type="molecule type" value="Genomic_DNA"/>
</dbReference>
<name>A0AAE1NZB7_9EUCA</name>
<keyword evidence="3" id="KW-0106">Calcium</keyword>
<proteinExistence type="inferred from homology"/>
<keyword evidence="3" id="KW-0479">Metal-binding</keyword>
<dbReference type="InterPro" id="IPR038765">
    <property type="entry name" value="Papain-like_cys_pep_sf"/>
</dbReference>
<keyword evidence="6" id="KW-1185">Reference proteome</keyword>
<dbReference type="Pfam" id="PF00868">
    <property type="entry name" value="Transglut_N"/>
    <property type="match status" value="1"/>
</dbReference>
<dbReference type="InterPro" id="IPR008958">
    <property type="entry name" value="Transglutaminase_C"/>
</dbReference>
<dbReference type="InterPro" id="IPR050779">
    <property type="entry name" value="Transglutaminase"/>
</dbReference>
<feature type="active site" evidence="2">
    <location>
        <position position="473"/>
    </location>
</feature>
<dbReference type="SUPFAM" id="SSF49309">
    <property type="entry name" value="Transglutaminase, two C-terminal domains"/>
    <property type="match status" value="2"/>
</dbReference>
<comment type="similarity">
    <text evidence="1">Belongs to the transglutaminase superfamily. Transglutaminase family.</text>
</comment>
<dbReference type="InterPro" id="IPR014756">
    <property type="entry name" value="Ig_E-set"/>
</dbReference>
<comment type="caution">
    <text evidence="5">The sequence shown here is derived from an EMBL/GenBank/DDBJ whole genome shotgun (WGS) entry which is preliminary data.</text>
</comment>
<feature type="binding site" evidence="3">
    <location>
        <position position="570"/>
    </location>
    <ligand>
        <name>Ca(2+)</name>
        <dbReference type="ChEBI" id="CHEBI:29108"/>
    </ligand>
</feature>
<protein>
    <recommendedName>
        <fullName evidence="4">Transglutaminase-like domain-containing protein</fullName>
    </recommendedName>
</protein>
<evidence type="ECO:0000256" key="1">
    <source>
        <dbReference type="ARBA" id="ARBA00005968"/>
    </source>
</evidence>
<sequence length="816" mass="92597">MVVTATVYKALRRWWWNQSSVIRDAINTHALTHSLTQLGPHTHSTQLNSLVSFTFFSPAEIQGTFIMPRSRVGNNYNTWINSLRSDYSNRLTRRTRRELEAETPTVGAKVERVHWYIKDNAKNHNTIKFDLVHDTSEARPILRRGLTFYLALRFERDIDVTKDRVILNFKFGPKPSVQKGTMAVVIVKNTKFTLTKDEWDCRIDPGTSGKDLVLQVYIPATVTVGIWHLDVRTGNQQTGVMNPVPFTDETDCYILFNPWCKDDAVYLDDEAKRNEYVLNDKGKVYVGAYRRARGRPWAFGQFDDVVLPVAMYVLQTSRVADSERGNPVKVVRGISAGVNSSDEDGILDGRWDGEYSDGVAPYKWTGSVRIMEEYVKNGYQPVKYGQCWVFSALVTTVCRALGIPCRSVTNFVSAHDTNSSLTIDKFFDNDGNEMEGGPDGENWDSIWNFHVWNDVWMARNDLPPGYGGWQAIDSTPQEESDHKMQCGPVSLVAVRRGDIGLNYDAPFVFAEVNADVMHWGEDPESNWGWSRMKMNKYHVGRAILTKNVARDDDDGDGDQEDVVGEYKNAEGTAAERLAIHNAVRGSRRAQQYYEYKKDIKEDVAFDLIEIDKIQVGQPFQVKVVVTNNASEPRKVSAYLTARSIYYTGINVSLIKKAEGRFVLQPKQSQDVALTVQYSEYWKKMVEQCMMKIYAICRVEETGQTWTDEDDFQVEKPKLNIVVKGELKVKQQGEATLSFKNPLDIPLTECHLSVDGAGLMRPRALDLDSEVPPKGNFSHTIKFLPRIHGERKIIASFNAKELFDISGSKTVTVVKNQ</sequence>
<feature type="active site" evidence="2">
    <location>
        <position position="450"/>
    </location>
</feature>